<gene>
    <name evidence="6" type="ORF">FB550_10255</name>
</gene>
<keyword evidence="2" id="KW-0479">Metal-binding</keyword>
<sequence>MSDDNHLKNLLTNKMQRRTFLKWSGAIGKPVIAGGIGTKMLVNRKVVIKPVGAKEESPETIISTCSINNCGGRCVIKAHVKEGVVVRVSTDTQEGGDLSTPPLRACVRGRNYRSMLYHPDRLKFPMKRVGKRGEGKFERISWDEAVETIAAQVKRIGDKYGPEPACVAACPMRAIEFGPIEELRKKYGTVS</sequence>
<dbReference type="InterPro" id="IPR050612">
    <property type="entry name" value="Prok_Mopterin_Oxidored"/>
</dbReference>
<dbReference type="PROSITE" id="PS51669">
    <property type="entry name" value="4FE4S_MOW_BIS_MGD"/>
    <property type="match status" value="1"/>
</dbReference>
<dbReference type="SUPFAM" id="SSF54862">
    <property type="entry name" value="4Fe-4S ferredoxins"/>
    <property type="match status" value="1"/>
</dbReference>
<dbReference type="RefSeq" id="WP_315900362.1">
    <property type="nucleotide sequence ID" value="NZ_VIVN01000002.1"/>
</dbReference>
<keyword evidence="3" id="KW-0408">Iron</keyword>
<accession>A0A561DRN9</accession>
<dbReference type="Gene3D" id="2.20.25.90">
    <property type="entry name" value="ADC-like domains"/>
    <property type="match status" value="1"/>
</dbReference>
<evidence type="ECO:0000259" key="5">
    <source>
        <dbReference type="PROSITE" id="PS51669"/>
    </source>
</evidence>
<dbReference type="GO" id="GO:0009061">
    <property type="term" value="P:anaerobic respiration"/>
    <property type="evidence" value="ECO:0007669"/>
    <property type="project" value="TreeGrafter"/>
</dbReference>
<evidence type="ECO:0000256" key="3">
    <source>
        <dbReference type="ARBA" id="ARBA00023004"/>
    </source>
</evidence>
<dbReference type="GO" id="GO:0016491">
    <property type="term" value="F:oxidoreductase activity"/>
    <property type="evidence" value="ECO:0007669"/>
    <property type="project" value="InterPro"/>
</dbReference>
<evidence type="ECO:0000256" key="2">
    <source>
        <dbReference type="ARBA" id="ARBA00022723"/>
    </source>
</evidence>
<dbReference type="InterPro" id="IPR006656">
    <property type="entry name" value="Mopterin_OxRdtase"/>
</dbReference>
<evidence type="ECO:0000313" key="6">
    <source>
        <dbReference type="EMBL" id="TWE06037.1"/>
    </source>
</evidence>
<organism evidence="6 7">
    <name type="scientific">Neobacillus bataviensis</name>
    <dbReference type="NCBI Taxonomy" id="220685"/>
    <lineage>
        <taxon>Bacteria</taxon>
        <taxon>Bacillati</taxon>
        <taxon>Bacillota</taxon>
        <taxon>Bacilli</taxon>
        <taxon>Bacillales</taxon>
        <taxon>Bacillaceae</taxon>
        <taxon>Neobacillus</taxon>
    </lineage>
</organism>
<dbReference type="Proteomes" id="UP000319671">
    <property type="component" value="Unassembled WGS sequence"/>
</dbReference>
<dbReference type="Pfam" id="PF00384">
    <property type="entry name" value="Molybdopterin"/>
    <property type="match status" value="1"/>
</dbReference>
<dbReference type="SUPFAM" id="SSF53706">
    <property type="entry name" value="Formate dehydrogenase/DMSO reductase, domains 1-3"/>
    <property type="match status" value="1"/>
</dbReference>
<keyword evidence="4" id="KW-0411">Iron-sulfur</keyword>
<dbReference type="InterPro" id="IPR006963">
    <property type="entry name" value="Mopterin_OxRdtase_4Fe-4S_dom"/>
</dbReference>
<keyword evidence="7" id="KW-1185">Reference proteome</keyword>
<feature type="domain" description="4Fe-4S Mo/W bis-MGD-type" evidence="5">
    <location>
        <begin position="58"/>
        <end position="120"/>
    </location>
</feature>
<dbReference type="PANTHER" id="PTHR43742">
    <property type="entry name" value="TRIMETHYLAMINE-N-OXIDE REDUCTASE"/>
    <property type="match status" value="1"/>
</dbReference>
<dbReference type="AlphaFoldDB" id="A0A561DRN9"/>
<dbReference type="SMART" id="SM00926">
    <property type="entry name" value="Molybdop_Fe4S4"/>
    <property type="match status" value="1"/>
</dbReference>
<dbReference type="PANTHER" id="PTHR43742:SF3">
    <property type="entry name" value="DIMETHYL SULFOXIDE REDUCTASE DMSA"/>
    <property type="match status" value="1"/>
</dbReference>
<protein>
    <submittedName>
        <fullName evidence="6">Molybdopterin-dependent oxidoreductase iron-sulfur protein</fullName>
    </submittedName>
</protein>
<dbReference type="Pfam" id="PF04879">
    <property type="entry name" value="Molybdop_Fe4S4"/>
    <property type="match status" value="1"/>
</dbReference>
<dbReference type="GO" id="GO:0030151">
    <property type="term" value="F:molybdenum ion binding"/>
    <property type="evidence" value="ECO:0007669"/>
    <property type="project" value="TreeGrafter"/>
</dbReference>
<proteinExistence type="predicted"/>
<dbReference type="EMBL" id="VIVN01000002">
    <property type="protein sequence ID" value="TWE06037.1"/>
    <property type="molecule type" value="Genomic_DNA"/>
</dbReference>
<reference evidence="6 7" key="1">
    <citation type="submission" date="2019-06" db="EMBL/GenBank/DDBJ databases">
        <title>Sorghum-associated microbial communities from plants grown in Nebraska, USA.</title>
        <authorList>
            <person name="Schachtman D."/>
        </authorList>
    </citation>
    <scope>NUCLEOTIDE SEQUENCE [LARGE SCALE GENOMIC DNA]</scope>
    <source>
        <strain evidence="6 7">2482</strain>
    </source>
</reference>
<dbReference type="Gene3D" id="3.40.50.740">
    <property type="match status" value="1"/>
</dbReference>
<name>A0A561DRN9_9BACI</name>
<evidence type="ECO:0000313" key="7">
    <source>
        <dbReference type="Proteomes" id="UP000319671"/>
    </source>
</evidence>
<comment type="cofactor">
    <cofactor evidence="1">
        <name>Mo-bis(molybdopterin guanine dinucleotide)</name>
        <dbReference type="ChEBI" id="CHEBI:60539"/>
    </cofactor>
</comment>
<dbReference type="GO" id="GO:0051536">
    <property type="term" value="F:iron-sulfur cluster binding"/>
    <property type="evidence" value="ECO:0007669"/>
    <property type="project" value="UniProtKB-KW"/>
</dbReference>
<dbReference type="GO" id="GO:0030288">
    <property type="term" value="C:outer membrane-bounded periplasmic space"/>
    <property type="evidence" value="ECO:0007669"/>
    <property type="project" value="TreeGrafter"/>
</dbReference>
<evidence type="ECO:0000256" key="1">
    <source>
        <dbReference type="ARBA" id="ARBA00001942"/>
    </source>
</evidence>
<comment type="caution">
    <text evidence="6">The sequence shown here is derived from an EMBL/GenBank/DDBJ whole genome shotgun (WGS) entry which is preliminary data.</text>
</comment>
<evidence type="ECO:0000256" key="4">
    <source>
        <dbReference type="ARBA" id="ARBA00023014"/>
    </source>
</evidence>
<dbReference type="GO" id="GO:0009055">
    <property type="term" value="F:electron transfer activity"/>
    <property type="evidence" value="ECO:0007669"/>
    <property type="project" value="TreeGrafter"/>
</dbReference>